<dbReference type="EMBL" id="AJWK01005971">
    <property type="status" value="NOT_ANNOTATED_CDS"/>
    <property type="molecule type" value="Genomic_DNA"/>
</dbReference>
<dbReference type="EMBL" id="GITU01004178">
    <property type="protein sequence ID" value="MBC1172881.1"/>
    <property type="molecule type" value="Transcribed_RNA"/>
</dbReference>
<evidence type="ECO:0000313" key="4">
    <source>
        <dbReference type="Proteomes" id="UP000092461"/>
    </source>
</evidence>
<dbReference type="VEuPathDB" id="VectorBase:LLOJ001764"/>
<feature type="region of interest" description="Disordered" evidence="1">
    <location>
        <begin position="133"/>
        <end position="152"/>
    </location>
</feature>
<dbReference type="Proteomes" id="UP000092461">
    <property type="component" value="Unassembled WGS sequence"/>
</dbReference>
<evidence type="ECO:0000313" key="2">
    <source>
        <dbReference type="EMBL" id="MBC1172881.1"/>
    </source>
</evidence>
<dbReference type="VEuPathDB" id="VectorBase:LLONM1_003392"/>
<reference evidence="3" key="3">
    <citation type="submission" date="2020-05" db="UniProtKB">
        <authorList>
            <consortium name="EnsemblMetazoa"/>
        </authorList>
    </citation>
    <scope>IDENTIFICATION</scope>
    <source>
        <strain evidence="3">Jacobina</strain>
    </source>
</reference>
<feature type="compositionally biased region" description="Low complexity" evidence="1">
    <location>
        <begin position="104"/>
        <end position="120"/>
    </location>
</feature>
<accession>A0A1B0CBY4</accession>
<organism evidence="3 4">
    <name type="scientific">Lutzomyia longipalpis</name>
    <name type="common">Sand fly</name>
    <dbReference type="NCBI Taxonomy" id="7200"/>
    <lineage>
        <taxon>Eukaryota</taxon>
        <taxon>Metazoa</taxon>
        <taxon>Ecdysozoa</taxon>
        <taxon>Arthropoda</taxon>
        <taxon>Hexapoda</taxon>
        <taxon>Insecta</taxon>
        <taxon>Pterygota</taxon>
        <taxon>Neoptera</taxon>
        <taxon>Endopterygota</taxon>
        <taxon>Diptera</taxon>
        <taxon>Nematocera</taxon>
        <taxon>Psychodoidea</taxon>
        <taxon>Psychodidae</taxon>
        <taxon>Lutzomyia</taxon>
        <taxon>Lutzomyia</taxon>
    </lineage>
</organism>
<evidence type="ECO:0000256" key="1">
    <source>
        <dbReference type="SAM" id="MobiDB-lite"/>
    </source>
</evidence>
<dbReference type="EnsemblMetazoa" id="LLOJ001764-RA">
    <property type="protein sequence ID" value="LLOJ001764-PA"/>
    <property type="gene ID" value="LLOJ001764"/>
</dbReference>
<dbReference type="EMBL" id="AJWK01005972">
    <property type="status" value="NOT_ANNOTATED_CDS"/>
    <property type="molecule type" value="Genomic_DNA"/>
</dbReference>
<name>A0A1B0CBY4_LUTLO</name>
<proteinExistence type="predicted"/>
<reference evidence="4" key="1">
    <citation type="submission" date="2012-05" db="EMBL/GenBank/DDBJ databases">
        <title>Whole Genome Assembly of Lutzomyia longipalpis.</title>
        <authorList>
            <person name="Richards S."/>
            <person name="Qu C."/>
            <person name="Dillon R."/>
            <person name="Worley K."/>
            <person name="Scherer S."/>
            <person name="Batterton M."/>
            <person name="Taylor A."/>
            <person name="Hawes A."/>
            <person name="Hernandez B."/>
            <person name="Kovar C."/>
            <person name="Mandapat C."/>
            <person name="Pham C."/>
            <person name="Qu C."/>
            <person name="Jing C."/>
            <person name="Bess C."/>
            <person name="Bandaranaike D."/>
            <person name="Ngo D."/>
            <person name="Ongeri F."/>
            <person name="Arias F."/>
            <person name="Lara F."/>
            <person name="Weissenberger G."/>
            <person name="Kamau G."/>
            <person name="Han H."/>
            <person name="Shen H."/>
            <person name="Dinh H."/>
            <person name="Khalil I."/>
            <person name="Jones J."/>
            <person name="Shafer J."/>
            <person name="Jayaseelan J."/>
            <person name="Quiroz J."/>
            <person name="Blankenburg K."/>
            <person name="Nguyen L."/>
            <person name="Jackson L."/>
            <person name="Francisco L."/>
            <person name="Tang L.-Y."/>
            <person name="Pu L.-L."/>
            <person name="Perales L."/>
            <person name="Lorensuhewa L."/>
            <person name="Munidasa M."/>
            <person name="Coyle M."/>
            <person name="Taylor M."/>
            <person name="Puazo M."/>
            <person name="Firestine M."/>
            <person name="Scheel M."/>
            <person name="Javaid M."/>
            <person name="Wang M."/>
            <person name="Li M."/>
            <person name="Tabassum N."/>
            <person name="Saada N."/>
            <person name="Osuji N."/>
            <person name="Aqrawi P."/>
            <person name="Fu Q."/>
            <person name="Thornton R."/>
            <person name="Raj R."/>
            <person name="Goodspeed R."/>
            <person name="Mata R."/>
            <person name="Najjar R."/>
            <person name="Gubbala S."/>
            <person name="Lee S."/>
            <person name="Denson S."/>
            <person name="Patil S."/>
            <person name="Macmil S."/>
            <person name="Qi S."/>
            <person name="Matskevitch T."/>
            <person name="Palculict T."/>
            <person name="Mathew T."/>
            <person name="Vee V."/>
            <person name="Velamala V."/>
            <person name="Korchina V."/>
            <person name="Cai W."/>
            <person name="Liu W."/>
            <person name="Dai W."/>
            <person name="Zou X."/>
            <person name="Zhu Y."/>
            <person name="Zhang Y."/>
            <person name="Wu Y.-Q."/>
            <person name="Xin Y."/>
            <person name="Nazarath L."/>
            <person name="Kovar C."/>
            <person name="Han Y."/>
            <person name="Muzny D."/>
            <person name="Gibbs R."/>
        </authorList>
    </citation>
    <scope>NUCLEOTIDE SEQUENCE [LARGE SCALE GENOMIC DNA]</scope>
    <source>
        <strain evidence="4">Jacobina</strain>
    </source>
</reference>
<keyword evidence="4" id="KW-1185">Reference proteome</keyword>
<feature type="region of interest" description="Disordered" evidence="1">
    <location>
        <begin position="96"/>
        <end position="121"/>
    </location>
</feature>
<dbReference type="AlphaFoldDB" id="A0A1B0CBY4"/>
<reference evidence="2" key="2">
    <citation type="journal article" date="2020" name="BMC">
        <title>Leishmania infection induces a limited differential gene expression in the sand fly midgut.</title>
        <authorList>
            <person name="Coutinho-Abreu I.V."/>
            <person name="Serafim T.D."/>
            <person name="Meneses C."/>
            <person name="Kamhawi S."/>
            <person name="Oliveira F."/>
            <person name="Valenzuela J.G."/>
        </authorList>
    </citation>
    <scope>NUCLEOTIDE SEQUENCE</scope>
    <source>
        <strain evidence="2">Jacobina</strain>
        <tissue evidence="2">Midgut</tissue>
    </source>
</reference>
<sequence>MVDSMEYNAKKYPIIHLYEEWELSPNIIKTLITCGITNKAILRQMHQHDLNDIFPKRSQIGDKIFFRCKLQAWREEYRHPPLICCDTNKAKTSDKMDVDMDDLSISPISSRSSSPEASSSLPKAIAMPLLAPLSTPTPRQEAPNPPPHVQPLPFLNPLDMKPKMLSQMMSAMEATKKTTIGTPSVDFTDFSRNFEDNFDLETELKKSFQGQKILENYRKYKILGKSDQNNLTRVVANFHLMTKMPLSAQIYMFYASKIQELFPTERDLLHSGKLQTTSCTERKAL</sequence>
<evidence type="ECO:0000313" key="3">
    <source>
        <dbReference type="EnsemblMetazoa" id="LLOJ001764-PA"/>
    </source>
</evidence>
<protein>
    <submittedName>
        <fullName evidence="2 3">Uncharacterized protein</fullName>
    </submittedName>
</protein>